<name>A0A4Y8M2S5_9BACL</name>
<keyword evidence="9" id="KW-1185">Reference proteome</keyword>
<dbReference type="InterPro" id="IPR037121">
    <property type="entry name" value="Ribosomal_bL25_C"/>
</dbReference>
<dbReference type="Pfam" id="PF01386">
    <property type="entry name" value="Ribosomal_L25p"/>
    <property type="match status" value="1"/>
</dbReference>
<organism evidence="8 9">
    <name type="scientific">Cohnella luojiensis</name>
    <dbReference type="NCBI Taxonomy" id="652876"/>
    <lineage>
        <taxon>Bacteria</taxon>
        <taxon>Bacillati</taxon>
        <taxon>Bacillota</taxon>
        <taxon>Bacilli</taxon>
        <taxon>Bacillales</taxon>
        <taxon>Paenibacillaceae</taxon>
        <taxon>Cohnella</taxon>
    </lineage>
</organism>
<reference evidence="8 9" key="1">
    <citation type="submission" date="2019-03" db="EMBL/GenBank/DDBJ databases">
        <title>Cohnella endophytica sp. nov., a novel endophytic bacterium isolated from bark of Sonneratia apetala.</title>
        <authorList>
            <person name="Tuo L."/>
        </authorList>
    </citation>
    <scope>NUCLEOTIDE SEQUENCE [LARGE SCALE GENOMIC DNA]</scope>
    <source>
        <strain evidence="8 9">CCTCC AB 208254</strain>
    </source>
</reference>
<accession>A0A4Y8M2S5</accession>
<dbReference type="InterPro" id="IPR001021">
    <property type="entry name" value="Ribosomal_bL25_long"/>
</dbReference>
<keyword evidence="1 5" id="KW-0699">rRNA-binding</keyword>
<evidence type="ECO:0000259" key="6">
    <source>
        <dbReference type="Pfam" id="PF01386"/>
    </source>
</evidence>
<dbReference type="GO" id="GO:0022625">
    <property type="term" value="C:cytosolic large ribosomal subunit"/>
    <property type="evidence" value="ECO:0007669"/>
    <property type="project" value="TreeGrafter"/>
</dbReference>
<dbReference type="InterPro" id="IPR020930">
    <property type="entry name" value="Ribosomal_uL5_bac-type"/>
</dbReference>
<feature type="domain" description="Large ribosomal subunit protein bL25 L25" evidence="6">
    <location>
        <begin position="6"/>
        <end position="91"/>
    </location>
</feature>
<keyword evidence="4 5" id="KW-0687">Ribonucleoprotein</keyword>
<dbReference type="OrthoDB" id="9790002at2"/>
<dbReference type="InterPro" id="IPR029751">
    <property type="entry name" value="Ribosomal_L25_dom"/>
</dbReference>
<evidence type="ECO:0000256" key="4">
    <source>
        <dbReference type="ARBA" id="ARBA00023274"/>
    </source>
</evidence>
<dbReference type="GO" id="GO:0008097">
    <property type="term" value="F:5S rRNA binding"/>
    <property type="evidence" value="ECO:0007669"/>
    <property type="project" value="InterPro"/>
</dbReference>
<dbReference type="NCBIfam" id="TIGR00731">
    <property type="entry name" value="bL25_bact_ctc"/>
    <property type="match status" value="1"/>
</dbReference>
<evidence type="ECO:0000256" key="2">
    <source>
        <dbReference type="ARBA" id="ARBA00022884"/>
    </source>
</evidence>
<comment type="similarity">
    <text evidence="5">Belongs to the bacterial ribosomal protein bL25 family. CTC subfamily.</text>
</comment>
<dbReference type="Gene3D" id="2.40.240.10">
    <property type="entry name" value="Ribosomal Protein L25, Chain P"/>
    <property type="match status" value="1"/>
</dbReference>
<dbReference type="CDD" id="cd00495">
    <property type="entry name" value="Ribosomal_L25_TL5_CTC"/>
    <property type="match status" value="1"/>
</dbReference>
<protein>
    <recommendedName>
        <fullName evidence="5">Large ribosomal subunit protein bL25</fullName>
    </recommendedName>
    <alternativeName>
        <fullName evidence="5">General stress protein CTC</fullName>
    </alternativeName>
</protein>
<dbReference type="HAMAP" id="MF_01334">
    <property type="entry name" value="Ribosomal_bL25_CTC"/>
    <property type="match status" value="1"/>
</dbReference>
<dbReference type="EMBL" id="SOMN01000014">
    <property type="protein sequence ID" value="TFE26305.1"/>
    <property type="molecule type" value="Genomic_DNA"/>
</dbReference>
<evidence type="ECO:0000256" key="1">
    <source>
        <dbReference type="ARBA" id="ARBA00022730"/>
    </source>
</evidence>
<dbReference type="PANTHER" id="PTHR33284">
    <property type="entry name" value="RIBOSOMAL PROTEIN L25/GLN-TRNA SYNTHETASE, ANTI-CODON-BINDING DOMAIN-CONTAINING PROTEIN"/>
    <property type="match status" value="1"/>
</dbReference>
<keyword evidence="2 5" id="KW-0694">RNA-binding</keyword>
<evidence type="ECO:0000256" key="5">
    <source>
        <dbReference type="HAMAP-Rule" id="MF_01334"/>
    </source>
</evidence>
<evidence type="ECO:0000259" key="7">
    <source>
        <dbReference type="Pfam" id="PF14693"/>
    </source>
</evidence>
<dbReference type="GO" id="GO:0006412">
    <property type="term" value="P:translation"/>
    <property type="evidence" value="ECO:0007669"/>
    <property type="project" value="UniProtKB-UniRule"/>
</dbReference>
<dbReference type="InterPro" id="IPR011035">
    <property type="entry name" value="Ribosomal_bL25/Gln-tRNA_synth"/>
</dbReference>
<evidence type="ECO:0000313" key="8">
    <source>
        <dbReference type="EMBL" id="TFE26305.1"/>
    </source>
</evidence>
<gene>
    <name evidence="5" type="primary">rplY</name>
    <name evidence="5" type="synonym">ctc</name>
    <name evidence="8" type="ORF">E2980_11870</name>
</gene>
<dbReference type="RefSeq" id="WP_135152397.1">
    <property type="nucleotide sequence ID" value="NZ_SOMN01000014.1"/>
</dbReference>
<dbReference type="Proteomes" id="UP000297900">
    <property type="component" value="Unassembled WGS sequence"/>
</dbReference>
<dbReference type="InterPro" id="IPR020057">
    <property type="entry name" value="Ribosomal_bL25_b-dom"/>
</dbReference>
<sequence>MSNTIQLTDRSNLPSSHVKQLRKQGFIPAVVYGVGLTSIPVEVNGKQLFAALKKNPKAILQAAIAERGQHPVLVQAIQKDMLTGRWTHVDFHQINMNESIDTKATIHFSGDPIGVVEGGILQIEVHEVEIRCMPDKLFAAFEVDISKLGIGDQLLVSDLSFHEGVEILTDALVMLVKILNPQVAEVKPSA</sequence>
<proteinExistence type="inferred from homology"/>
<dbReference type="SUPFAM" id="SSF50715">
    <property type="entry name" value="Ribosomal protein L25-like"/>
    <property type="match status" value="1"/>
</dbReference>
<dbReference type="InterPro" id="IPR020056">
    <property type="entry name" value="Rbsml_bL25/Gln-tRNA_synth_N"/>
</dbReference>
<evidence type="ECO:0000256" key="3">
    <source>
        <dbReference type="ARBA" id="ARBA00022980"/>
    </source>
</evidence>
<dbReference type="Pfam" id="PF14693">
    <property type="entry name" value="Ribosomal_TL5_C"/>
    <property type="match status" value="1"/>
</dbReference>
<dbReference type="Gene3D" id="2.170.120.20">
    <property type="entry name" value="Ribosomal protein L25, beta domain"/>
    <property type="match status" value="1"/>
</dbReference>
<dbReference type="AlphaFoldDB" id="A0A4Y8M2S5"/>
<comment type="function">
    <text evidence="5">This is one of the proteins that binds to the 5S RNA in the ribosome where it forms part of the central protuberance.</text>
</comment>
<evidence type="ECO:0000313" key="9">
    <source>
        <dbReference type="Proteomes" id="UP000297900"/>
    </source>
</evidence>
<dbReference type="PANTHER" id="PTHR33284:SF1">
    <property type="entry name" value="RIBOSOMAL PROTEIN L25_GLN-TRNA SYNTHETASE, ANTI-CODON-BINDING DOMAIN-CONTAINING PROTEIN"/>
    <property type="match status" value="1"/>
</dbReference>
<keyword evidence="3 5" id="KW-0689">Ribosomal protein</keyword>
<comment type="subunit">
    <text evidence="5">Part of the 50S ribosomal subunit; part of the 5S rRNA/L5/L18/L25 subcomplex. Contacts the 5S rRNA. Binds to the 5S rRNA independently of L5 and L18.</text>
</comment>
<comment type="caution">
    <text evidence="8">The sequence shown here is derived from an EMBL/GenBank/DDBJ whole genome shotgun (WGS) entry which is preliminary data.</text>
</comment>
<feature type="domain" description="Large ribosomal subunit protein bL25 beta" evidence="7">
    <location>
        <begin position="100"/>
        <end position="181"/>
    </location>
</feature>
<dbReference type="GO" id="GO:0003735">
    <property type="term" value="F:structural constituent of ribosome"/>
    <property type="evidence" value="ECO:0007669"/>
    <property type="project" value="InterPro"/>
</dbReference>